<feature type="region of interest" description="Disordered" evidence="1">
    <location>
        <begin position="1"/>
        <end position="29"/>
    </location>
</feature>
<dbReference type="Proteomes" id="UP000233837">
    <property type="component" value="Unassembled WGS sequence"/>
</dbReference>
<sequence>MATVASEDVGQQEGDSDFAGQQSPSVRRAGTAKVLVGKFLSSQTWGAGNTKPGEE</sequence>
<reference evidence="2 3" key="1">
    <citation type="journal article" date="2016" name="Sci. Rep.">
        <title>The Dendrobium catenatum Lindl. genome sequence provides insights into polysaccharide synthase, floral development and adaptive evolution.</title>
        <authorList>
            <person name="Zhang G.Q."/>
            <person name="Xu Q."/>
            <person name="Bian C."/>
            <person name="Tsai W.C."/>
            <person name="Yeh C.M."/>
            <person name="Liu K.W."/>
            <person name="Yoshida K."/>
            <person name="Zhang L.S."/>
            <person name="Chang S.B."/>
            <person name="Chen F."/>
            <person name="Shi Y."/>
            <person name="Su Y.Y."/>
            <person name="Zhang Y.Q."/>
            <person name="Chen L.J."/>
            <person name="Yin Y."/>
            <person name="Lin M."/>
            <person name="Huang H."/>
            <person name="Deng H."/>
            <person name="Wang Z.W."/>
            <person name="Zhu S.L."/>
            <person name="Zhao X."/>
            <person name="Deng C."/>
            <person name="Niu S.C."/>
            <person name="Huang J."/>
            <person name="Wang M."/>
            <person name="Liu G.H."/>
            <person name="Yang H.J."/>
            <person name="Xiao X.J."/>
            <person name="Hsiao Y.Y."/>
            <person name="Wu W.L."/>
            <person name="Chen Y.Y."/>
            <person name="Mitsuda N."/>
            <person name="Ohme-Takagi M."/>
            <person name="Luo Y.B."/>
            <person name="Van de Peer Y."/>
            <person name="Liu Z.J."/>
        </authorList>
    </citation>
    <scope>NUCLEOTIDE SEQUENCE [LARGE SCALE GENOMIC DNA]</scope>
    <source>
        <tissue evidence="2">The whole plant</tissue>
    </source>
</reference>
<dbReference type="EMBL" id="KZ502361">
    <property type="protein sequence ID" value="PKU80367.1"/>
    <property type="molecule type" value="Genomic_DNA"/>
</dbReference>
<protein>
    <submittedName>
        <fullName evidence="2">Uncharacterized protein</fullName>
    </submittedName>
</protein>
<name>A0A2I0WXJ7_9ASPA</name>
<keyword evidence="3" id="KW-1185">Reference proteome</keyword>
<gene>
    <name evidence="2" type="ORF">MA16_Dca026364</name>
</gene>
<evidence type="ECO:0000313" key="2">
    <source>
        <dbReference type="EMBL" id="PKU80367.1"/>
    </source>
</evidence>
<accession>A0A2I0WXJ7</accession>
<organism evidence="2 3">
    <name type="scientific">Dendrobium catenatum</name>
    <dbReference type="NCBI Taxonomy" id="906689"/>
    <lineage>
        <taxon>Eukaryota</taxon>
        <taxon>Viridiplantae</taxon>
        <taxon>Streptophyta</taxon>
        <taxon>Embryophyta</taxon>
        <taxon>Tracheophyta</taxon>
        <taxon>Spermatophyta</taxon>
        <taxon>Magnoliopsida</taxon>
        <taxon>Liliopsida</taxon>
        <taxon>Asparagales</taxon>
        <taxon>Orchidaceae</taxon>
        <taxon>Epidendroideae</taxon>
        <taxon>Malaxideae</taxon>
        <taxon>Dendrobiinae</taxon>
        <taxon>Dendrobium</taxon>
    </lineage>
</organism>
<proteinExistence type="predicted"/>
<evidence type="ECO:0000313" key="3">
    <source>
        <dbReference type="Proteomes" id="UP000233837"/>
    </source>
</evidence>
<dbReference type="AlphaFoldDB" id="A0A2I0WXJ7"/>
<evidence type="ECO:0000256" key="1">
    <source>
        <dbReference type="SAM" id="MobiDB-lite"/>
    </source>
</evidence>
<reference evidence="2 3" key="2">
    <citation type="journal article" date="2017" name="Nature">
        <title>The Apostasia genome and the evolution of orchids.</title>
        <authorList>
            <person name="Zhang G.Q."/>
            <person name="Liu K.W."/>
            <person name="Li Z."/>
            <person name="Lohaus R."/>
            <person name="Hsiao Y.Y."/>
            <person name="Niu S.C."/>
            <person name="Wang J.Y."/>
            <person name="Lin Y.C."/>
            <person name="Xu Q."/>
            <person name="Chen L.J."/>
            <person name="Yoshida K."/>
            <person name="Fujiwara S."/>
            <person name="Wang Z.W."/>
            <person name="Zhang Y.Q."/>
            <person name="Mitsuda N."/>
            <person name="Wang M."/>
            <person name="Liu G.H."/>
            <person name="Pecoraro L."/>
            <person name="Huang H.X."/>
            <person name="Xiao X.J."/>
            <person name="Lin M."/>
            <person name="Wu X.Y."/>
            <person name="Wu W.L."/>
            <person name="Chen Y.Y."/>
            <person name="Chang S.B."/>
            <person name="Sakamoto S."/>
            <person name="Ohme-Takagi M."/>
            <person name="Yagi M."/>
            <person name="Zeng S.J."/>
            <person name="Shen C.Y."/>
            <person name="Yeh C.M."/>
            <person name="Luo Y.B."/>
            <person name="Tsai W.C."/>
            <person name="Van de Peer Y."/>
            <person name="Liu Z.J."/>
        </authorList>
    </citation>
    <scope>NUCLEOTIDE SEQUENCE [LARGE SCALE GENOMIC DNA]</scope>
    <source>
        <tissue evidence="2">The whole plant</tissue>
    </source>
</reference>